<gene>
    <name evidence="1" type="primary">Acey_s0953.g3190</name>
    <name evidence="1" type="ORF">Y032_0953g3190</name>
</gene>
<sequence length="88" mass="9856">MHLKAHLLYMMTHRMHEMLMVRLDLSGYSASSRSTESGGIEGLVSQNQDLGPVPWSTTNLRSSTRVDFYSECRGNQTALWVLHICSGA</sequence>
<organism evidence="1 2">
    <name type="scientific">Ancylostoma ceylanicum</name>
    <dbReference type="NCBI Taxonomy" id="53326"/>
    <lineage>
        <taxon>Eukaryota</taxon>
        <taxon>Metazoa</taxon>
        <taxon>Ecdysozoa</taxon>
        <taxon>Nematoda</taxon>
        <taxon>Chromadorea</taxon>
        <taxon>Rhabditida</taxon>
        <taxon>Rhabditina</taxon>
        <taxon>Rhabditomorpha</taxon>
        <taxon>Strongyloidea</taxon>
        <taxon>Ancylostomatidae</taxon>
        <taxon>Ancylostomatinae</taxon>
        <taxon>Ancylostoma</taxon>
    </lineage>
</organism>
<keyword evidence="2" id="KW-1185">Reference proteome</keyword>
<evidence type="ECO:0000313" key="2">
    <source>
        <dbReference type="Proteomes" id="UP000024635"/>
    </source>
</evidence>
<dbReference type="Proteomes" id="UP000024635">
    <property type="component" value="Unassembled WGS sequence"/>
</dbReference>
<evidence type="ECO:0000313" key="1">
    <source>
        <dbReference type="EMBL" id="EYC35963.1"/>
    </source>
</evidence>
<protein>
    <submittedName>
        <fullName evidence="1">Uncharacterized protein</fullName>
    </submittedName>
</protein>
<proteinExistence type="predicted"/>
<dbReference type="AlphaFoldDB" id="A0A016WAB8"/>
<comment type="caution">
    <text evidence="1">The sequence shown here is derived from an EMBL/GenBank/DDBJ whole genome shotgun (WGS) entry which is preliminary data.</text>
</comment>
<dbReference type="EMBL" id="JARK01000553">
    <property type="protein sequence ID" value="EYC35963.1"/>
    <property type="molecule type" value="Genomic_DNA"/>
</dbReference>
<name>A0A016WAB8_9BILA</name>
<accession>A0A016WAB8</accession>
<reference evidence="2" key="1">
    <citation type="journal article" date="2015" name="Nat. Genet.">
        <title>The genome and transcriptome of the zoonotic hookworm Ancylostoma ceylanicum identify infection-specific gene families.</title>
        <authorList>
            <person name="Schwarz E.M."/>
            <person name="Hu Y."/>
            <person name="Antoshechkin I."/>
            <person name="Miller M.M."/>
            <person name="Sternberg P.W."/>
            <person name="Aroian R.V."/>
        </authorList>
    </citation>
    <scope>NUCLEOTIDE SEQUENCE</scope>
    <source>
        <strain evidence="2">HY135</strain>
    </source>
</reference>